<protein>
    <submittedName>
        <fullName evidence="2">HD-like signal output (HDOD) domain, no enzymatic activity</fullName>
    </submittedName>
</protein>
<gene>
    <name evidence="2" type="ORF">SAMN02745887_03551</name>
</gene>
<reference evidence="2 3" key="1">
    <citation type="submission" date="2016-11" db="EMBL/GenBank/DDBJ databases">
        <authorList>
            <person name="Jaros S."/>
            <person name="Januszkiewicz K."/>
            <person name="Wedrychowicz H."/>
        </authorList>
    </citation>
    <scope>NUCLEOTIDE SEQUENCE [LARGE SCALE GENOMIC DNA]</scope>
    <source>
        <strain evidence="2 3">DSM 18899</strain>
    </source>
</reference>
<proteinExistence type="predicted"/>
<dbReference type="Pfam" id="PF08668">
    <property type="entry name" value="HDOD"/>
    <property type="match status" value="1"/>
</dbReference>
<dbReference type="Gene3D" id="3.30.450.40">
    <property type="match status" value="1"/>
</dbReference>
<organism evidence="2 3">
    <name type="scientific">Chitinimonas taiwanensis DSM 18899</name>
    <dbReference type="NCBI Taxonomy" id="1121279"/>
    <lineage>
        <taxon>Bacteria</taxon>
        <taxon>Pseudomonadati</taxon>
        <taxon>Pseudomonadota</taxon>
        <taxon>Betaproteobacteria</taxon>
        <taxon>Neisseriales</taxon>
        <taxon>Chitinibacteraceae</taxon>
        <taxon>Chitinimonas</taxon>
    </lineage>
</organism>
<evidence type="ECO:0000259" key="1">
    <source>
        <dbReference type="PROSITE" id="PS51833"/>
    </source>
</evidence>
<dbReference type="PROSITE" id="PS51833">
    <property type="entry name" value="HDOD"/>
    <property type="match status" value="1"/>
</dbReference>
<dbReference type="Proteomes" id="UP000186513">
    <property type="component" value="Unassembled WGS sequence"/>
</dbReference>
<name>A0A1K2HSY1_9NEIS</name>
<feature type="domain" description="HDOD" evidence="1">
    <location>
        <begin position="30"/>
        <end position="210"/>
    </location>
</feature>
<sequence length="475" mass="52563">MANAVTAASNAAQPAPNNEAWLELWAQRALPILQSTKSALTAYIGRTEAARVDQVVELVLRDPLLTAHALRHINQRRRTSMAADVVSIENVILLMGLEAFVNQFSQLPTVESLLLPKQQARYFSLLRHIATARLAARLAREFGLLRYDSRLDEIYVTALLADLPLLLRHLDAGLETPAPAVDIASVTFPLFARWRLPEAFNSLLDESSAASQRTMLHQSALRLADHLQLGWWQTGVADEVQLATQALAMPQFEVWALVCRSLLHFACDDWPYPQIFAPARWLPMLPGEWPKPAVKAPPKPAKTETPSLQDILRELQHAGQSGASFNQIMGLSIRAQADAIGLKRIVFGLLLAGQNLLKARYVVGASDDDPLRSFQVELSMPHLFTKLMLKPQSVWLNQANRSQFEALLPRGLRLAVGDGDFLAMSLFVEDKPVGIFYADNHGATISEAQYTAFKQVCLMAGQALTQQAKRLALGH</sequence>
<dbReference type="InterPro" id="IPR013976">
    <property type="entry name" value="HDOD"/>
</dbReference>
<keyword evidence="3" id="KW-1185">Reference proteome</keyword>
<dbReference type="STRING" id="1121279.SAMN02745887_03551"/>
<dbReference type="AlphaFoldDB" id="A0A1K2HSY1"/>
<accession>A0A1K2HSY1</accession>
<dbReference type="EMBL" id="FPKR01000016">
    <property type="protein sequence ID" value="SFZ79370.1"/>
    <property type="molecule type" value="Genomic_DNA"/>
</dbReference>
<evidence type="ECO:0000313" key="3">
    <source>
        <dbReference type="Proteomes" id="UP000186513"/>
    </source>
</evidence>
<dbReference type="InterPro" id="IPR029016">
    <property type="entry name" value="GAF-like_dom_sf"/>
</dbReference>
<dbReference type="SUPFAM" id="SSF109604">
    <property type="entry name" value="HD-domain/PDEase-like"/>
    <property type="match status" value="1"/>
</dbReference>
<dbReference type="Gene3D" id="1.10.3210.10">
    <property type="entry name" value="Hypothetical protein af1432"/>
    <property type="match status" value="1"/>
</dbReference>
<evidence type="ECO:0000313" key="2">
    <source>
        <dbReference type="EMBL" id="SFZ79370.1"/>
    </source>
</evidence>
<dbReference type="OrthoDB" id="9126875at2"/>